<evidence type="ECO:0000259" key="2">
    <source>
        <dbReference type="PROSITE" id="PS50011"/>
    </source>
</evidence>
<dbReference type="SMART" id="SM00220">
    <property type="entry name" value="S_TKc"/>
    <property type="match status" value="1"/>
</dbReference>
<dbReference type="STRING" id="1209926.A0A1G4AR04"/>
<dbReference type="SUPFAM" id="SSF56112">
    <property type="entry name" value="Protein kinase-like (PK-like)"/>
    <property type="match status" value="1"/>
</dbReference>
<sequence>MDNLVEHPNHFDNPAGAQPAPTRSTIIAKTYHSIIESSTWNGSPAAIKKFNFPANPRASQRWRKEIEALNLARGHPNITQILHSDSQTLTITLRQEPGRSLDKHINTTTSFSTLSAQEAAAVWSQISSALAHLHAKCNIIHDDVKPDNIVFFSTAAAAAAAATTLPPHTEPAPHAVLIDFGAAITSPYALPLNGWTPSGTPPYAPPEFVDRCKSYAGDVWGLGITLLFCFGYIPLPAGDWILPHVFEDERVKGEMVAWLDGIEELRTSPRISGDSDRRLLGWMLDPDPEARIGSVELARLLNS</sequence>
<dbReference type="GO" id="GO:0005634">
    <property type="term" value="C:nucleus"/>
    <property type="evidence" value="ECO:0007669"/>
    <property type="project" value="TreeGrafter"/>
</dbReference>
<feature type="compositionally biased region" description="Basic and acidic residues" evidence="1">
    <location>
        <begin position="1"/>
        <end position="10"/>
    </location>
</feature>
<evidence type="ECO:0000313" key="3">
    <source>
        <dbReference type="EMBL" id="OHE91607.1"/>
    </source>
</evidence>
<dbReference type="PANTHER" id="PTHR44167">
    <property type="entry name" value="OVARIAN-SPECIFIC SERINE/THREONINE-PROTEIN KINASE LOK-RELATED"/>
    <property type="match status" value="1"/>
</dbReference>
<dbReference type="GO" id="GO:0004674">
    <property type="term" value="F:protein serine/threonine kinase activity"/>
    <property type="evidence" value="ECO:0007669"/>
    <property type="project" value="TreeGrafter"/>
</dbReference>
<comment type="caution">
    <text evidence="3">The sequence shown here is derived from an EMBL/GenBank/DDBJ whole genome shotgun (WGS) entry which is preliminary data.</text>
</comment>
<name>A0A1G4AR04_9PEZI</name>
<evidence type="ECO:0000256" key="1">
    <source>
        <dbReference type="SAM" id="MobiDB-lite"/>
    </source>
</evidence>
<dbReference type="GO" id="GO:0044773">
    <property type="term" value="P:mitotic DNA damage checkpoint signaling"/>
    <property type="evidence" value="ECO:0007669"/>
    <property type="project" value="TreeGrafter"/>
</dbReference>
<dbReference type="InterPro" id="IPR008271">
    <property type="entry name" value="Ser/Thr_kinase_AS"/>
</dbReference>
<accession>A0A1G4AR04</accession>
<keyword evidence="4" id="KW-1185">Reference proteome</keyword>
<dbReference type="EMBL" id="MJBS01000177">
    <property type="protein sequence ID" value="OHE91607.1"/>
    <property type="molecule type" value="Genomic_DNA"/>
</dbReference>
<dbReference type="PROSITE" id="PS00108">
    <property type="entry name" value="PROTEIN_KINASE_ST"/>
    <property type="match status" value="1"/>
</dbReference>
<dbReference type="Gene3D" id="1.10.510.10">
    <property type="entry name" value="Transferase(Phosphotransferase) domain 1"/>
    <property type="match status" value="1"/>
</dbReference>
<reference evidence="3 4" key="1">
    <citation type="submission" date="2016-09" db="EMBL/GenBank/DDBJ databases">
        <authorList>
            <person name="Capua I."/>
            <person name="De Benedictis P."/>
            <person name="Joannis T."/>
            <person name="Lombin L.H."/>
            <person name="Cattoli G."/>
        </authorList>
    </citation>
    <scope>NUCLEOTIDE SEQUENCE [LARGE SCALE GENOMIC DNA]</scope>
    <source>
        <strain evidence="3 4">IMI 309357</strain>
    </source>
</reference>
<dbReference type="GeneID" id="34566212"/>
<dbReference type="Proteomes" id="UP000176998">
    <property type="component" value="Unassembled WGS sequence"/>
</dbReference>
<dbReference type="GO" id="GO:0005524">
    <property type="term" value="F:ATP binding"/>
    <property type="evidence" value="ECO:0007669"/>
    <property type="project" value="InterPro"/>
</dbReference>
<dbReference type="InterPro" id="IPR011009">
    <property type="entry name" value="Kinase-like_dom_sf"/>
</dbReference>
<feature type="domain" description="Protein kinase" evidence="2">
    <location>
        <begin position="1"/>
        <end position="303"/>
    </location>
</feature>
<gene>
    <name evidence="3" type="ORF">CORC01_13084</name>
</gene>
<dbReference type="Pfam" id="PF00069">
    <property type="entry name" value="Pkinase"/>
    <property type="match status" value="1"/>
</dbReference>
<dbReference type="PANTHER" id="PTHR44167:SF18">
    <property type="entry name" value="PROTEIN KINASE DOMAIN-CONTAINING PROTEIN"/>
    <property type="match status" value="1"/>
</dbReference>
<dbReference type="InterPro" id="IPR000719">
    <property type="entry name" value="Prot_kinase_dom"/>
</dbReference>
<dbReference type="AlphaFoldDB" id="A0A1G4AR04"/>
<organism evidence="3 4">
    <name type="scientific">Colletotrichum orchidophilum</name>
    <dbReference type="NCBI Taxonomy" id="1209926"/>
    <lineage>
        <taxon>Eukaryota</taxon>
        <taxon>Fungi</taxon>
        <taxon>Dikarya</taxon>
        <taxon>Ascomycota</taxon>
        <taxon>Pezizomycotina</taxon>
        <taxon>Sordariomycetes</taxon>
        <taxon>Hypocreomycetidae</taxon>
        <taxon>Glomerellales</taxon>
        <taxon>Glomerellaceae</taxon>
        <taxon>Colletotrichum</taxon>
    </lineage>
</organism>
<dbReference type="OrthoDB" id="1668230at2759"/>
<proteinExistence type="predicted"/>
<feature type="region of interest" description="Disordered" evidence="1">
    <location>
        <begin position="1"/>
        <end position="21"/>
    </location>
</feature>
<evidence type="ECO:0000313" key="4">
    <source>
        <dbReference type="Proteomes" id="UP000176998"/>
    </source>
</evidence>
<protein>
    <recommendedName>
        <fullName evidence="2">Protein kinase domain-containing protein</fullName>
    </recommendedName>
</protein>
<dbReference type="GO" id="GO:0005737">
    <property type="term" value="C:cytoplasm"/>
    <property type="evidence" value="ECO:0007669"/>
    <property type="project" value="TreeGrafter"/>
</dbReference>
<dbReference type="PROSITE" id="PS50011">
    <property type="entry name" value="PROTEIN_KINASE_DOM"/>
    <property type="match status" value="1"/>
</dbReference>
<dbReference type="RefSeq" id="XP_022468779.1">
    <property type="nucleotide sequence ID" value="XM_022624702.1"/>
</dbReference>